<evidence type="ECO:0000259" key="8">
    <source>
        <dbReference type="PROSITE" id="PS50250"/>
    </source>
</evidence>
<evidence type="ECO:0000256" key="3">
    <source>
        <dbReference type="ARBA" id="ARBA00007084"/>
    </source>
</evidence>
<dbReference type="WBParaSite" id="TREG1_51290.2">
    <property type="protein sequence ID" value="TREG1_51290.2"/>
    <property type="gene ID" value="TREG1_51290"/>
</dbReference>
<dbReference type="PANTHER" id="PTHR10758:SF1">
    <property type="entry name" value="COP9 SIGNALOSOME COMPLEX SUBUNIT 3"/>
    <property type="match status" value="1"/>
</dbReference>
<dbReference type="GO" id="GO:0005737">
    <property type="term" value="C:cytoplasm"/>
    <property type="evidence" value="ECO:0007669"/>
    <property type="project" value="UniProtKB-SubCell"/>
</dbReference>
<dbReference type="SMART" id="SM00088">
    <property type="entry name" value="PINT"/>
    <property type="match status" value="1"/>
</dbReference>
<evidence type="ECO:0000313" key="12">
    <source>
        <dbReference type="WBParaSite" id="TREG1_51290.3"/>
    </source>
</evidence>
<dbReference type="InterPro" id="IPR055089">
    <property type="entry name" value="COP9_N"/>
</dbReference>
<dbReference type="InterPro" id="IPR050756">
    <property type="entry name" value="CSN3"/>
</dbReference>
<reference evidence="10 11" key="2">
    <citation type="submission" date="2023-11" db="UniProtKB">
        <authorList>
            <consortium name="WormBaseParasite"/>
        </authorList>
    </citation>
    <scope>IDENTIFICATION</scope>
</reference>
<dbReference type="GO" id="GO:0008180">
    <property type="term" value="C:COP9 signalosome"/>
    <property type="evidence" value="ECO:0007669"/>
    <property type="project" value="UniProtKB-KW"/>
</dbReference>
<evidence type="ECO:0000256" key="5">
    <source>
        <dbReference type="ARBA" id="ARBA00022490"/>
    </source>
</evidence>
<dbReference type="WBParaSite" id="TREG1_51290.3">
    <property type="protein sequence ID" value="TREG1_51290.3"/>
    <property type="gene ID" value="TREG1_51290"/>
</dbReference>
<dbReference type="WBParaSite" id="TREG1_51290.1">
    <property type="protein sequence ID" value="TREG1_51290.1"/>
    <property type="gene ID" value="TREG1_51290"/>
</dbReference>
<organism evidence="9 12">
    <name type="scientific">Trichobilharzia regenti</name>
    <name type="common">Nasal bird schistosome</name>
    <dbReference type="NCBI Taxonomy" id="157069"/>
    <lineage>
        <taxon>Eukaryota</taxon>
        <taxon>Metazoa</taxon>
        <taxon>Spiralia</taxon>
        <taxon>Lophotrochozoa</taxon>
        <taxon>Platyhelminthes</taxon>
        <taxon>Trematoda</taxon>
        <taxon>Digenea</taxon>
        <taxon>Strigeidida</taxon>
        <taxon>Schistosomatoidea</taxon>
        <taxon>Schistosomatidae</taxon>
        <taxon>Trichobilharzia</taxon>
    </lineage>
</organism>
<comment type="similarity">
    <text evidence="3">Belongs to the CSN3 family.</text>
</comment>
<dbReference type="InterPro" id="IPR036390">
    <property type="entry name" value="WH_DNA-bd_sf"/>
</dbReference>
<comment type="subcellular location">
    <subcellularLocation>
        <location evidence="2">Cytoplasm</location>
    </subcellularLocation>
    <subcellularLocation>
        <location evidence="1">Nucleus</location>
    </subcellularLocation>
</comment>
<evidence type="ECO:0000256" key="6">
    <source>
        <dbReference type="ARBA" id="ARBA00022790"/>
    </source>
</evidence>
<dbReference type="PANTHER" id="PTHR10758">
    <property type="entry name" value="26S PROTEASOME NON-ATPASE REGULATORY SUBUNIT 3/COP9 SIGNALOSOME COMPLEX SUBUNIT 3"/>
    <property type="match status" value="1"/>
</dbReference>
<keyword evidence="7" id="KW-0539">Nucleus</keyword>
<sequence length="421" mass="47881">MVSGSLSNFSSAVSKTGGCISAIYELMEKSQDFLLKNVQTLDSIFEEFDIEKFGILHAAILHAKYISQTPTDKEWMIIQTQKFFHLCTPESMQKVPSYVRVISHEFTNFLINMGAAHKGIGCILNGIRKLQKSPEYLTPLHCDLCQLALAAKMFSPTLSILDTDILEIESSSALELNDYLLYFYYGGMIYGAVKNWQRSLHFFELCLLVPESSTSCIVTEAVKKIILISLIVNGKFSMVPEEPVMLFASPRPWKCHCQPYLELATTFRSDNPEDLIHLVNLNRETFVADYNFGLVKQVVKCHVQFRIQSLTKTFMTLSLIDVVTRAKLSATHEAEKFILDMIKSKSILASINQQSGTVHFLDDPEHYDSAEMLRILQDKMNECMKLESYFMQLTDELVTNPAYAKRMLELETKTTKSSVPY</sequence>
<protein>
    <recommendedName>
        <fullName evidence="4">COP9 signalosome complex subunit 3</fullName>
    </recommendedName>
</protein>
<feature type="domain" description="PCI" evidence="8">
    <location>
        <begin position="198"/>
        <end position="365"/>
    </location>
</feature>
<dbReference type="Pfam" id="PF22788">
    <property type="entry name" value="COP9_hel_rpt"/>
    <property type="match status" value="1"/>
</dbReference>
<dbReference type="GO" id="GO:0006511">
    <property type="term" value="P:ubiquitin-dependent protein catabolic process"/>
    <property type="evidence" value="ECO:0007669"/>
    <property type="project" value="TreeGrafter"/>
</dbReference>
<dbReference type="SUPFAM" id="SSF46785">
    <property type="entry name" value="Winged helix' DNA-binding domain"/>
    <property type="match status" value="1"/>
</dbReference>
<evidence type="ECO:0000256" key="7">
    <source>
        <dbReference type="ARBA" id="ARBA00023242"/>
    </source>
</evidence>
<dbReference type="AlphaFoldDB" id="A0AA85JQX5"/>
<evidence type="ECO:0000313" key="11">
    <source>
        <dbReference type="WBParaSite" id="TREG1_51290.2"/>
    </source>
</evidence>
<dbReference type="Pfam" id="PF01399">
    <property type="entry name" value="PCI"/>
    <property type="match status" value="1"/>
</dbReference>
<evidence type="ECO:0000256" key="2">
    <source>
        <dbReference type="ARBA" id="ARBA00004496"/>
    </source>
</evidence>
<keyword evidence="9" id="KW-1185">Reference proteome</keyword>
<evidence type="ECO:0000313" key="10">
    <source>
        <dbReference type="WBParaSite" id="TREG1_51290.1"/>
    </source>
</evidence>
<dbReference type="PROSITE" id="PS50250">
    <property type="entry name" value="PCI"/>
    <property type="match status" value="1"/>
</dbReference>
<keyword evidence="5" id="KW-0963">Cytoplasm</keyword>
<evidence type="ECO:0000313" key="9">
    <source>
        <dbReference type="Proteomes" id="UP000050795"/>
    </source>
</evidence>
<accession>A0AA85JQX5</accession>
<evidence type="ECO:0000256" key="1">
    <source>
        <dbReference type="ARBA" id="ARBA00004123"/>
    </source>
</evidence>
<proteinExistence type="inferred from homology"/>
<name>A0AA85JQX5_TRIRE</name>
<keyword evidence="6" id="KW-0736">Signalosome</keyword>
<dbReference type="Proteomes" id="UP000050795">
    <property type="component" value="Unassembled WGS sequence"/>
</dbReference>
<dbReference type="InterPro" id="IPR000717">
    <property type="entry name" value="PCI_dom"/>
</dbReference>
<evidence type="ECO:0000256" key="4">
    <source>
        <dbReference type="ARBA" id="ARBA00014878"/>
    </source>
</evidence>
<reference evidence="9" key="1">
    <citation type="submission" date="2022-06" db="EMBL/GenBank/DDBJ databases">
        <authorList>
            <person name="Berger JAMES D."/>
            <person name="Berger JAMES D."/>
        </authorList>
    </citation>
    <scope>NUCLEOTIDE SEQUENCE [LARGE SCALE GENOMIC DNA]</scope>
</reference>